<accession>A0A9W6B972</accession>
<protein>
    <submittedName>
        <fullName evidence="3">Uncharacterized protein</fullName>
    </submittedName>
</protein>
<dbReference type="EMBL" id="BRXU01000001">
    <property type="protein sequence ID" value="GLC47936.1"/>
    <property type="molecule type" value="Genomic_DNA"/>
</dbReference>
<evidence type="ECO:0000313" key="4">
    <source>
        <dbReference type="Proteomes" id="UP001165080"/>
    </source>
</evidence>
<feature type="region of interest" description="Disordered" evidence="1">
    <location>
        <begin position="400"/>
        <end position="442"/>
    </location>
</feature>
<evidence type="ECO:0000313" key="3">
    <source>
        <dbReference type="EMBL" id="GLC47936.1"/>
    </source>
</evidence>
<proteinExistence type="predicted"/>
<feature type="region of interest" description="Disordered" evidence="1">
    <location>
        <begin position="693"/>
        <end position="712"/>
    </location>
</feature>
<feature type="transmembrane region" description="Helical" evidence="2">
    <location>
        <begin position="899"/>
        <end position="916"/>
    </location>
</feature>
<dbReference type="Proteomes" id="UP001165080">
    <property type="component" value="Unassembled WGS sequence"/>
</dbReference>
<reference evidence="3 4" key="1">
    <citation type="journal article" date="2023" name="Commun. Biol.">
        <title>Reorganization of the ancestral sex-determining regions during the evolution of trioecy in Pleodorina starrii.</title>
        <authorList>
            <person name="Takahashi K."/>
            <person name="Suzuki S."/>
            <person name="Kawai-Toyooka H."/>
            <person name="Yamamoto K."/>
            <person name="Hamaji T."/>
            <person name="Ootsuki R."/>
            <person name="Yamaguchi H."/>
            <person name="Kawachi M."/>
            <person name="Higashiyama T."/>
            <person name="Nozaki H."/>
        </authorList>
    </citation>
    <scope>NUCLEOTIDE SEQUENCE [LARGE SCALE GENOMIC DNA]</scope>
    <source>
        <strain evidence="3 4">NIES-4479</strain>
    </source>
</reference>
<dbReference type="AlphaFoldDB" id="A0A9W6B972"/>
<feature type="transmembrane region" description="Helical" evidence="2">
    <location>
        <begin position="1015"/>
        <end position="1035"/>
    </location>
</feature>
<evidence type="ECO:0000256" key="1">
    <source>
        <dbReference type="SAM" id="MobiDB-lite"/>
    </source>
</evidence>
<organism evidence="3 4">
    <name type="scientific">Pleodorina starrii</name>
    <dbReference type="NCBI Taxonomy" id="330485"/>
    <lineage>
        <taxon>Eukaryota</taxon>
        <taxon>Viridiplantae</taxon>
        <taxon>Chlorophyta</taxon>
        <taxon>core chlorophytes</taxon>
        <taxon>Chlorophyceae</taxon>
        <taxon>CS clade</taxon>
        <taxon>Chlamydomonadales</taxon>
        <taxon>Volvocaceae</taxon>
        <taxon>Pleodorina</taxon>
    </lineage>
</organism>
<keyword evidence="2" id="KW-1133">Transmembrane helix</keyword>
<keyword evidence="2" id="KW-0812">Transmembrane</keyword>
<feature type="region of interest" description="Disordered" evidence="1">
    <location>
        <begin position="75"/>
        <end position="101"/>
    </location>
</feature>
<comment type="caution">
    <text evidence="3">The sequence shown here is derived from an EMBL/GenBank/DDBJ whole genome shotgun (WGS) entry which is preliminary data.</text>
</comment>
<keyword evidence="2" id="KW-0472">Membrane</keyword>
<sequence>METWSPVGRGMSTTLQHRLVAFLQAFALWLLTKSVGFWPAFRARLRASCYLWPGRHASSRDGRLPPRYLLLPRRHQRPLAPPSASTPSAKPHPRSSSSLSPHVLRAPQLNREHPSFGHTAAFPEGTVLLPRLKACKPATAIAVTTAPIRPTARRLASHSFRSPPHLNEPRQGMQLLARALAGAHDSTCSRHHQPPAPGTAAAAAAAVEAPWRHYNPFSSARSVRYKIHGCEPSDLQPGWQGRLVCLARLAGTCLAGGYVRPGCVELTLDFLVAATTMTSATAAEAGFRSGGCQPPPQTAALPPPSICGAAQALGASCGLPEAPDVAQILDALGLCGAGAGQAAAPAAPPAAPHGASRAGPVAAAGDAQVQVQIIGMDPVAADAPRVAQLSPRVVALPPATTPYSGGSGHGHVATRAGDGPSSNDECSQGLAEWSSEDDEADDGGRFAAASPVGTVLLRATVCRPVGRDCSGILPAILAAPAVFARGHSEILPARVTRFQSMSAPASTCSPTRGSHARAAGPCSGCSCTPSSGACGCECYELEVLLTLPRRAGVILVELAWDNKPGQVLPLLALPASEAAAVSELQSLAGAASEATAPHAALAQQQKQTQLLNSFLLDAGVWAQTLPPPVPRTQAADADDAAADGPAAMRMRLPVQQRAVLGTNLLRFAVHSGLKETTAWLMRGLAQLEKELAAKPPPAAAAPEAPATPTSVDAVTAHPPTQRCAALASPAAEVFVKLLPPAAERTVPCAACGDGAVRGPAAAAAAASAAAELTAASACGVASSDDDGAGSAGGLRRRRLQWWRRGGGCGDAAQPQLARLDGLSAPKPSSAAGGAAGWAMWLHALLLVLGLRATDEADEAAFRAYSVPWEANQEHIIQAFETAVVLALLFRARADLLTPAHLATLLAGLPGITTLLARLVLRRDPWVRLVSAIKLPRYLFYMAAKAVAVFSNRPLPPGVTSYQLGLGMLLHEGLLLPLACLLPVRTAAVVTVLKVIPCMAMMLLRGVASSRREAGLRCAAVAAIALATTILCHTYLRVCFYRWRHRCDGSRGGGDRRGGGRSSCTAKPSVDEQ</sequence>
<evidence type="ECO:0000256" key="2">
    <source>
        <dbReference type="SAM" id="Phobius"/>
    </source>
</evidence>
<gene>
    <name evidence="3" type="primary">PLEST000480</name>
    <name evidence="3" type="ORF">PLESTB_000041600</name>
</gene>
<feature type="region of interest" description="Disordered" evidence="1">
    <location>
        <begin position="1049"/>
        <end position="1072"/>
    </location>
</feature>
<keyword evidence="4" id="KW-1185">Reference proteome</keyword>
<feature type="compositionally biased region" description="Low complexity" evidence="1">
    <location>
        <begin position="700"/>
        <end position="709"/>
    </location>
</feature>
<feature type="compositionally biased region" description="Low complexity" evidence="1">
    <location>
        <begin position="82"/>
        <end position="101"/>
    </location>
</feature>
<name>A0A9W6B972_9CHLO</name>
<feature type="transmembrane region" description="Helical" evidence="2">
    <location>
        <begin position="974"/>
        <end position="1003"/>
    </location>
</feature>